<dbReference type="PANTHER" id="PTHR13114:SF7">
    <property type="entry name" value="MEDIATOR OF RNA POLYMERASE II TRANSCRIPTION SUBUNIT 17"/>
    <property type="match status" value="1"/>
</dbReference>
<name>A0A9P3G3A4_9APHY</name>
<reference evidence="10 11" key="1">
    <citation type="submission" date="2021-08" db="EMBL/GenBank/DDBJ databases">
        <title>Draft Genome Sequence of Phanerochaete sordida strain YK-624.</title>
        <authorList>
            <person name="Mori T."/>
            <person name="Dohra H."/>
            <person name="Suzuki T."/>
            <person name="Kawagishi H."/>
            <person name="Hirai H."/>
        </authorList>
    </citation>
    <scope>NUCLEOTIDE SEQUENCE [LARGE SCALE GENOMIC DNA]</scope>
    <source>
        <strain evidence="10 11">YK-624</strain>
    </source>
</reference>
<evidence type="ECO:0000256" key="7">
    <source>
        <dbReference type="ARBA" id="ARBA00032014"/>
    </source>
</evidence>
<evidence type="ECO:0000256" key="3">
    <source>
        <dbReference type="ARBA" id="ARBA00019610"/>
    </source>
</evidence>
<evidence type="ECO:0000313" key="10">
    <source>
        <dbReference type="EMBL" id="GJE87473.1"/>
    </source>
</evidence>
<dbReference type="AlphaFoldDB" id="A0A9P3G3A4"/>
<dbReference type="PANTHER" id="PTHR13114">
    <property type="entry name" value="MEDIATOR OF RNA POLYMERASE II TRANSCRIPTION SUBUNIT 17"/>
    <property type="match status" value="1"/>
</dbReference>
<evidence type="ECO:0000256" key="2">
    <source>
        <dbReference type="ARBA" id="ARBA00005635"/>
    </source>
</evidence>
<comment type="subcellular location">
    <subcellularLocation>
        <location evidence="1 8">Nucleus</location>
    </subcellularLocation>
</comment>
<evidence type="ECO:0000256" key="9">
    <source>
        <dbReference type="SAM" id="MobiDB-lite"/>
    </source>
</evidence>
<comment type="function">
    <text evidence="8">Component of the Mediator complex, a coactivator involved in the regulated transcription of nearly all RNA polymerase II-dependent genes. Mediator functions as a bridge to convey information from gene-specific regulatory proteins to the basal RNA polymerase II transcription machinery. Mediator is recruited to promoters by direct interactions with regulatory proteins and serves as a scaffold for the assembly of a functional preinitiation complex with RNA polymerase II and the general transcription factors.</text>
</comment>
<protein>
    <recommendedName>
        <fullName evidence="3 8">Mediator of RNA polymerase II transcription subunit 17</fullName>
    </recommendedName>
    <alternativeName>
        <fullName evidence="7 8">Mediator complex subunit 17</fullName>
    </alternativeName>
</protein>
<keyword evidence="4 8" id="KW-0805">Transcription regulation</keyword>
<dbReference type="Pfam" id="PF10156">
    <property type="entry name" value="Med17"/>
    <property type="match status" value="1"/>
</dbReference>
<evidence type="ECO:0000256" key="1">
    <source>
        <dbReference type="ARBA" id="ARBA00004123"/>
    </source>
</evidence>
<dbReference type="GO" id="GO:0003712">
    <property type="term" value="F:transcription coregulator activity"/>
    <property type="evidence" value="ECO:0007669"/>
    <property type="project" value="InterPro"/>
</dbReference>
<dbReference type="InterPro" id="IPR019313">
    <property type="entry name" value="Mediator_Med17"/>
</dbReference>
<comment type="similarity">
    <text evidence="2 8">Belongs to the Mediator complex subunit 17 family.</text>
</comment>
<dbReference type="GO" id="GO:0016592">
    <property type="term" value="C:mediator complex"/>
    <property type="evidence" value="ECO:0007669"/>
    <property type="project" value="InterPro"/>
</dbReference>
<sequence length="635" mass="69952">MDEPEWKKLKLSLERPYKDDSGKPIPTLLDITPEGEQIYEPPEDPISKVGENLRRIFLERGVDFFERYEHGVEAPKDEAGEERPRDEDEDVQLQPMTPEDLFKMRLDIMPQLHIALGEMCQARDLLSLLLATAPPPQIPGITQAPAAPQGPSTLNASLVAKPPPIQSVQAFNAQLVVGGKDLALRKAADLLKAAAGSVEKSCSLSERYWVDALKIRRGNWGLIPAPLPFGTAMGRGADKTSKDFLVAFSLEESPVVFRRRAIGRIPTFDTTAGTLEYPLRQFTRLQVSIIRTVDGSRRVTKNTPRFFDETQLEDSLRAAQAEVVQQEIFAALIRETSNLPTASARVSERLIAIEAAQATELRFELVDSENTTSEQEGTSQQDAVCDLIFAALHVLLLRAHSFMKAHRIGRTGVLRSALPAQPVAPPPLLLPIVELLQYRVFCDRVHAEVRRMAAGLEAAGVPVKLRANRVGENGAQLVEMLSRTDGPQTLGGETQLRIDNRHTLRFTYVSPSSLTAHLPQATLVVASITHLTQLLFDEVSRCLLARISDVGSEMCEAVHGTWFVDLLAGRTVGRWEGHVLTFQVTFTEDSSVVCTATTIASSTAPAMDRYTVATKPETTLLDWVRRTVDAALSAP</sequence>
<evidence type="ECO:0000313" key="11">
    <source>
        <dbReference type="Proteomes" id="UP000703269"/>
    </source>
</evidence>
<organism evidence="10 11">
    <name type="scientific">Phanerochaete sordida</name>
    <dbReference type="NCBI Taxonomy" id="48140"/>
    <lineage>
        <taxon>Eukaryota</taxon>
        <taxon>Fungi</taxon>
        <taxon>Dikarya</taxon>
        <taxon>Basidiomycota</taxon>
        <taxon>Agaricomycotina</taxon>
        <taxon>Agaricomycetes</taxon>
        <taxon>Polyporales</taxon>
        <taxon>Phanerochaetaceae</taxon>
        <taxon>Phanerochaete</taxon>
    </lineage>
</organism>
<dbReference type="Proteomes" id="UP000703269">
    <property type="component" value="Unassembled WGS sequence"/>
</dbReference>
<dbReference type="EMBL" id="BPQB01000006">
    <property type="protein sequence ID" value="GJE87473.1"/>
    <property type="molecule type" value="Genomic_DNA"/>
</dbReference>
<evidence type="ECO:0000256" key="4">
    <source>
        <dbReference type="ARBA" id="ARBA00023015"/>
    </source>
</evidence>
<dbReference type="GO" id="GO:0006357">
    <property type="term" value="P:regulation of transcription by RNA polymerase II"/>
    <property type="evidence" value="ECO:0007669"/>
    <property type="project" value="InterPro"/>
</dbReference>
<feature type="compositionally biased region" description="Basic and acidic residues" evidence="9">
    <location>
        <begin position="69"/>
        <end position="86"/>
    </location>
</feature>
<evidence type="ECO:0000256" key="6">
    <source>
        <dbReference type="ARBA" id="ARBA00023242"/>
    </source>
</evidence>
<keyword evidence="11" id="KW-1185">Reference proteome</keyword>
<keyword evidence="5 8" id="KW-0804">Transcription</keyword>
<comment type="subunit">
    <text evidence="8">Component of the Mediator complex.</text>
</comment>
<accession>A0A9P3G3A4</accession>
<feature type="region of interest" description="Disordered" evidence="9">
    <location>
        <begin position="69"/>
        <end position="91"/>
    </location>
</feature>
<gene>
    <name evidence="8" type="primary">MED17</name>
    <name evidence="10" type="ORF">PsYK624_035560</name>
</gene>
<proteinExistence type="inferred from homology"/>
<feature type="region of interest" description="Disordered" evidence="9">
    <location>
        <begin position="16"/>
        <end position="46"/>
    </location>
</feature>
<evidence type="ECO:0000256" key="8">
    <source>
        <dbReference type="RuleBase" id="RU364140"/>
    </source>
</evidence>
<dbReference type="GO" id="GO:0070847">
    <property type="term" value="C:core mediator complex"/>
    <property type="evidence" value="ECO:0007669"/>
    <property type="project" value="TreeGrafter"/>
</dbReference>
<evidence type="ECO:0000256" key="5">
    <source>
        <dbReference type="ARBA" id="ARBA00023163"/>
    </source>
</evidence>
<dbReference type="OrthoDB" id="10251234at2759"/>
<keyword evidence="8" id="KW-0010">Activator</keyword>
<keyword evidence="6 8" id="KW-0539">Nucleus</keyword>
<comment type="caution">
    <text evidence="10">The sequence shown here is derived from an EMBL/GenBank/DDBJ whole genome shotgun (WGS) entry which is preliminary data.</text>
</comment>